<feature type="region of interest" description="Disordered" evidence="1">
    <location>
        <begin position="46"/>
        <end position="72"/>
    </location>
</feature>
<evidence type="ECO:0000256" key="1">
    <source>
        <dbReference type="SAM" id="MobiDB-lite"/>
    </source>
</evidence>
<comment type="caution">
    <text evidence="2">The sequence shown here is derived from an EMBL/GenBank/DDBJ whole genome shotgun (WGS) entry which is preliminary data.</text>
</comment>
<accession>A0ABD0Q634</accession>
<sequence length="72" mass="8098">WNLHPNSLTCPPLLPLPPPLPPILQALTSPPYQRLHSWPQVRSLMERATSRPKTRNRTAAVPVAEDPCTKDK</sequence>
<feature type="non-terminal residue" evidence="2">
    <location>
        <position position="72"/>
    </location>
</feature>
<reference evidence="2 3" key="1">
    <citation type="submission" date="2024-05" db="EMBL/GenBank/DDBJ databases">
        <title>Genome sequencing and assembly of Indian major carp, Cirrhinus mrigala (Hamilton, 1822).</title>
        <authorList>
            <person name="Mohindra V."/>
            <person name="Chowdhury L.M."/>
            <person name="Lal K."/>
            <person name="Jena J.K."/>
        </authorList>
    </citation>
    <scope>NUCLEOTIDE SEQUENCE [LARGE SCALE GENOMIC DNA]</scope>
    <source>
        <strain evidence="2">CM1030</strain>
        <tissue evidence="2">Blood</tissue>
    </source>
</reference>
<gene>
    <name evidence="2" type="ORF">M9458_023992</name>
</gene>
<evidence type="ECO:0000313" key="3">
    <source>
        <dbReference type="Proteomes" id="UP001529510"/>
    </source>
</evidence>
<dbReference type="EMBL" id="JAMKFB020000011">
    <property type="protein sequence ID" value="KAL0181586.1"/>
    <property type="molecule type" value="Genomic_DNA"/>
</dbReference>
<name>A0ABD0Q634_CIRMR</name>
<dbReference type="AlphaFoldDB" id="A0ABD0Q634"/>
<feature type="non-terminal residue" evidence="2">
    <location>
        <position position="1"/>
    </location>
</feature>
<protein>
    <submittedName>
        <fullName evidence="2">Uncharacterized protein</fullName>
    </submittedName>
</protein>
<evidence type="ECO:0000313" key="2">
    <source>
        <dbReference type="EMBL" id="KAL0181586.1"/>
    </source>
</evidence>
<organism evidence="2 3">
    <name type="scientific">Cirrhinus mrigala</name>
    <name type="common">Mrigala</name>
    <dbReference type="NCBI Taxonomy" id="683832"/>
    <lineage>
        <taxon>Eukaryota</taxon>
        <taxon>Metazoa</taxon>
        <taxon>Chordata</taxon>
        <taxon>Craniata</taxon>
        <taxon>Vertebrata</taxon>
        <taxon>Euteleostomi</taxon>
        <taxon>Actinopterygii</taxon>
        <taxon>Neopterygii</taxon>
        <taxon>Teleostei</taxon>
        <taxon>Ostariophysi</taxon>
        <taxon>Cypriniformes</taxon>
        <taxon>Cyprinidae</taxon>
        <taxon>Labeoninae</taxon>
        <taxon>Labeonini</taxon>
        <taxon>Cirrhinus</taxon>
    </lineage>
</organism>
<keyword evidence="3" id="KW-1185">Reference proteome</keyword>
<dbReference type="Proteomes" id="UP001529510">
    <property type="component" value="Unassembled WGS sequence"/>
</dbReference>
<proteinExistence type="predicted"/>